<dbReference type="eggNOG" id="arCOG00463">
    <property type="taxonomic scope" value="Archaea"/>
</dbReference>
<sequence>MEDLGKGTYTLIMFLKEPMRLKVGALGELYFNEGYYAYTGSALGSGGFVRVKRHKAVASGRNRTKQWHIDYLLPHVEVLDVVTSPRPECSVAGSIDQLMARVPRFGCSDCRCPTHLHYAEDLEKMKKAVHGAHHVA</sequence>
<evidence type="ECO:0000313" key="1">
    <source>
        <dbReference type="EMBL" id="BAI62134.1"/>
    </source>
</evidence>
<protein>
    <recommendedName>
        <fullName evidence="3">GIY-YIG domain-containing protein</fullName>
    </recommendedName>
</protein>
<reference evidence="1 2" key="1">
    <citation type="journal article" date="2007" name="Appl. Environ. Microbiol.">
        <title>Isolation of key methanogens for global methane emission from rice paddy fields: a novel isolate affiliated with the clone cluster rice cluster I.</title>
        <authorList>
            <person name="Sakai S."/>
            <person name="Imachi H."/>
            <person name="Sekiguchi Y."/>
            <person name="Ohashi A."/>
            <person name="Harada H."/>
            <person name="Kamagata Y."/>
        </authorList>
    </citation>
    <scope>NUCLEOTIDE SEQUENCE [LARGE SCALE GENOMIC DNA]</scope>
    <source>
        <strain evidence="2">DSM 17711 / JCM 13418 / NBRC 101707 / SANAE</strain>
    </source>
</reference>
<dbReference type="Proteomes" id="UP000001882">
    <property type="component" value="Chromosome"/>
</dbReference>
<name>D1Z0B2_METPS</name>
<dbReference type="STRING" id="304371.MCP_2062"/>
<reference evidence="2" key="3">
    <citation type="journal article" date="2011" name="PLoS ONE">
        <title>Genome sequence of a mesophilic hydrogenotrophic methanogen Methanocella paludicola, the first cultivated representative of the order Methanocellales.</title>
        <authorList>
            <person name="Sakai S."/>
            <person name="Takaki Y."/>
            <person name="Shimamura S."/>
            <person name="Sekine M."/>
            <person name="Tajima T."/>
            <person name="Kosugi H."/>
            <person name="Ichikawa N."/>
            <person name="Tasumi E."/>
            <person name="Hiraki A.T."/>
            <person name="Shimizu A."/>
            <person name="Kato Y."/>
            <person name="Nishiko R."/>
            <person name="Mori K."/>
            <person name="Fujita N."/>
            <person name="Imachi H."/>
            <person name="Takai K."/>
        </authorList>
    </citation>
    <scope>NUCLEOTIDE SEQUENCE [LARGE SCALE GENOMIC DNA]</scope>
    <source>
        <strain evidence="2">DSM 17711 / JCM 13418 / NBRC 101707 / SANAE</strain>
    </source>
</reference>
<dbReference type="GeneID" id="8681919"/>
<reference evidence="1 2" key="2">
    <citation type="journal article" date="2008" name="Int. J. Syst. Evol. Microbiol.">
        <title>Methanocella paludicola gen. nov., sp. nov., a methane-producing archaeon, the first isolate of the lineage 'Rice Cluster I', and proposal of the new archaeal order Methanocellales ord. nov.</title>
        <authorList>
            <person name="Sakai S."/>
            <person name="Imachi H."/>
            <person name="Hanada S."/>
            <person name="Ohashi A."/>
            <person name="Harada H."/>
            <person name="Kamagata Y."/>
        </authorList>
    </citation>
    <scope>NUCLEOTIDE SEQUENCE [LARGE SCALE GENOMIC DNA]</scope>
    <source>
        <strain evidence="2">DSM 17711 / JCM 13418 / NBRC 101707 / SANAE</strain>
    </source>
</reference>
<dbReference type="PANTHER" id="PTHR37460:SF1">
    <property type="entry name" value="ENDONUCLEASE III"/>
    <property type="match status" value="1"/>
</dbReference>
<organism evidence="1 2">
    <name type="scientific">Methanocella paludicola (strain DSM 17711 / JCM 13418 / NBRC 101707 / SANAE)</name>
    <dbReference type="NCBI Taxonomy" id="304371"/>
    <lineage>
        <taxon>Archaea</taxon>
        <taxon>Methanobacteriati</taxon>
        <taxon>Methanobacteriota</taxon>
        <taxon>Stenosarchaea group</taxon>
        <taxon>Methanomicrobia</taxon>
        <taxon>Methanocellales</taxon>
        <taxon>Methanocellaceae</taxon>
        <taxon>Methanocella</taxon>
    </lineage>
</organism>
<dbReference type="InParanoid" id="D1Z0B2"/>
<dbReference type="Pfam" id="PF01986">
    <property type="entry name" value="DUF123"/>
    <property type="match status" value="1"/>
</dbReference>
<evidence type="ECO:0008006" key="3">
    <source>
        <dbReference type="Google" id="ProtNLM"/>
    </source>
</evidence>
<evidence type="ECO:0000313" key="2">
    <source>
        <dbReference type="Proteomes" id="UP000001882"/>
    </source>
</evidence>
<dbReference type="PANTHER" id="PTHR37460">
    <property type="entry name" value="ENDONUCLEASE III"/>
    <property type="match status" value="1"/>
</dbReference>
<dbReference type="CDD" id="cd10441">
    <property type="entry name" value="GIY-YIG_COG1833"/>
    <property type="match status" value="1"/>
</dbReference>
<keyword evidence="2" id="KW-1185">Reference proteome</keyword>
<dbReference type="InterPro" id="IPR002837">
    <property type="entry name" value="DUF123"/>
</dbReference>
<accession>D1Z0B2</accession>
<gene>
    <name evidence="1" type="ordered locus">MCP_2062</name>
</gene>
<dbReference type="AlphaFoldDB" id="D1Z0B2"/>
<dbReference type="OrthoDB" id="17296at2157"/>
<dbReference type="KEGG" id="mpd:MCP_2062"/>
<proteinExistence type="predicted"/>
<dbReference type="RefSeq" id="WP_012900808.1">
    <property type="nucleotide sequence ID" value="NC_013665.1"/>
</dbReference>
<dbReference type="EMBL" id="AP011532">
    <property type="protein sequence ID" value="BAI62134.1"/>
    <property type="molecule type" value="Genomic_DNA"/>
</dbReference>